<dbReference type="EMBL" id="AP019782">
    <property type="protein sequence ID" value="BBL71068.1"/>
    <property type="molecule type" value="Genomic_DNA"/>
</dbReference>
<feature type="chain" id="PRO_5034013667" evidence="1">
    <location>
        <begin position="20"/>
        <end position="134"/>
    </location>
</feature>
<sequence>MKRIAYAALGLLFAGAAQAGAEHYLRTAGSHVQHLKIVTQKNGDKIVSMDVDFEPGEGEKDAHACSVDISGEAKKVSDTELVLRKQSESERRYCTLNVTLQGDAATVKQSEDCSYFLGHFCKFDSEGDTLKKVR</sequence>
<feature type="signal peptide" evidence="1">
    <location>
        <begin position="1"/>
        <end position="19"/>
    </location>
</feature>
<evidence type="ECO:0000256" key="1">
    <source>
        <dbReference type="SAM" id="SignalP"/>
    </source>
</evidence>
<gene>
    <name evidence="2" type="ORF">MoryE10_16740</name>
</gene>
<dbReference type="AlphaFoldDB" id="A0A8D5AH42"/>
<evidence type="ECO:0000313" key="3">
    <source>
        <dbReference type="Proteomes" id="UP000824988"/>
    </source>
</evidence>
<accession>A0A8D5AH42</accession>
<name>A0A8D5AH42_9GAMM</name>
<proteinExistence type="predicted"/>
<reference evidence="2" key="1">
    <citation type="submission" date="2019-06" db="EMBL/GenBank/DDBJ databases">
        <title>Complete genome sequence of Methylogaea oryzae strain JCM16910.</title>
        <authorList>
            <person name="Asakawa S."/>
        </authorList>
    </citation>
    <scope>NUCLEOTIDE SEQUENCE</scope>
    <source>
        <strain evidence="2">E10</strain>
    </source>
</reference>
<keyword evidence="1" id="KW-0732">Signal</keyword>
<organism evidence="2 3">
    <name type="scientific">Methylogaea oryzae</name>
    <dbReference type="NCBI Taxonomy" id="1295382"/>
    <lineage>
        <taxon>Bacteria</taxon>
        <taxon>Pseudomonadati</taxon>
        <taxon>Pseudomonadota</taxon>
        <taxon>Gammaproteobacteria</taxon>
        <taxon>Methylococcales</taxon>
        <taxon>Methylococcaceae</taxon>
        <taxon>Methylogaea</taxon>
    </lineage>
</organism>
<keyword evidence="3" id="KW-1185">Reference proteome</keyword>
<dbReference type="RefSeq" id="WP_054773284.1">
    <property type="nucleotide sequence ID" value="NZ_AP019782.1"/>
</dbReference>
<dbReference type="Proteomes" id="UP000824988">
    <property type="component" value="Chromosome"/>
</dbReference>
<evidence type="ECO:0000313" key="2">
    <source>
        <dbReference type="EMBL" id="BBL71068.1"/>
    </source>
</evidence>
<dbReference type="KEGG" id="moz:MoryE10_16740"/>
<protein>
    <submittedName>
        <fullName evidence="2">Uncharacterized protein</fullName>
    </submittedName>
</protein>